<feature type="compositionally biased region" description="Acidic residues" evidence="1">
    <location>
        <begin position="1"/>
        <end position="28"/>
    </location>
</feature>
<dbReference type="InterPro" id="IPR036322">
    <property type="entry name" value="WD40_repeat_dom_sf"/>
</dbReference>
<keyword evidence="3" id="KW-1185">Reference proteome</keyword>
<dbReference type="OrthoDB" id="2162425at2759"/>
<reference evidence="2" key="1">
    <citation type="journal article" date="2020" name="bioRxiv">
        <title>Comparative genomics of Chlamydomonas.</title>
        <authorList>
            <person name="Craig R.J."/>
            <person name="Hasan A.R."/>
            <person name="Ness R.W."/>
            <person name="Keightley P.D."/>
        </authorList>
    </citation>
    <scope>NUCLEOTIDE SEQUENCE</scope>
    <source>
        <strain evidence="2">SAG 7.73</strain>
    </source>
</reference>
<dbReference type="GO" id="GO:0005868">
    <property type="term" value="C:cytoplasmic dynein complex"/>
    <property type="evidence" value="ECO:0007669"/>
    <property type="project" value="InterPro"/>
</dbReference>
<feature type="region of interest" description="Disordered" evidence="1">
    <location>
        <begin position="157"/>
        <end position="177"/>
    </location>
</feature>
<dbReference type="EMBL" id="JAEHOC010000001">
    <property type="protein sequence ID" value="KAG2446162.1"/>
    <property type="molecule type" value="Genomic_DNA"/>
</dbReference>
<proteinExistence type="predicted"/>
<dbReference type="Proteomes" id="UP000650467">
    <property type="component" value="Unassembled WGS sequence"/>
</dbReference>
<dbReference type="Gene3D" id="2.130.10.10">
    <property type="entry name" value="YVTN repeat-like/Quinoprotein amine dehydrogenase"/>
    <property type="match status" value="1"/>
</dbReference>
<comment type="caution">
    <text evidence="2">The sequence shown here is derived from an EMBL/GenBank/DDBJ whole genome shotgun (WGS) entry which is preliminary data.</text>
</comment>
<evidence type="ECO:0000313" key="2">
    <source>
        <dbReference type="EMBL" id="KAG2446162.1"/>
    </source>
</evidence>
<dbReference type="GO" id="GO:0045503">
    <property type="term" value="F:dynein light chain binding"/>
    <property type="evidence" value="ECO:0007669"/>
    <property type="project" value="InterPro"/>
</dbReference>
<dbReference type="SUPFAM" id="SSF50978">
    <property type="entry name" value="WD40 repeat-like"/>
    <property type="match status" value="1"/>
</dbReference>
<dbReference type="GO" id="GO:0045504">
    <property type="term" value="F:dynein heavy chain binding"/>
    <property type="evidence" value="ECO:0007669"/>
    <property type="project" value="InterPro"/>
</dbReference>
<evidence type="ECO:0000313" key="3">
    <source>
        <dbReference type="Proteomes" id="UP000650467"/>
    </source>
</evidence>
<dbReference type="GO" id="GO:0005929">
    <property type="term" value="C:cilium"/>
    <property type="evidence" value="ECO:0007669"/>
    <property type="project" value="GOC"/>
</dbReference>
<accession>A0A835WEX6</accession>
<organism evidence="2 3">
    <name type="scientific">Chlamydomonas incerta</name>
    <dbReference type="NCBI Taxonomy" id="51695"/>
    <lineage>
        <taxon>Eukaryota</taxon>
        <taxon>Viridiplantae</taxon>
        <taxon>Chlorophyta</taxon>
        <taxon>core chlorophytes</taxon>
        <taxon>Chlorophyceae</taxon>
        <taxon>CS clade</taxon>
        <taxon>Chlamydomonadales</taxon>
        <taxon>Chlamydomonadaceae</taxon>
        <taxon>Chlamydomonas</taxon>
    </lineage>
</organism>
<gene>
    <name evidence="2" type="ORF">HXX76_000757</name>
</gene>
<feature type="compositionally biased region" description="Gly residues" evidence="1">
    <location>
        <begin position="750"/>
        <end position="759"/>
    </location>
</feature>
<feature type="compositionally biased region" description="Low complexity" evidence="1">
    <location>
        <begin position="760"/>
        <end position="771"/>
    </location>
</feature>
<sequence length="792" mass="81944">MSDYEDEEFDNYDDEGFEGEEDAEDDYDVLPQSKGSGTPQPATPKEIASPTRGPQRTSYAGNARPPSAGPGGGGGGILGNRGHTATVDIPSFAGLTDAQKRSAMKKLAGALKRIKQVKLQVVAMDDFPQLTSLSKYELYNMGRSRYAGLKVASSQTHADDKEEECQTEEVPSGVYGCQVPEDRNSVFEGEHTLAARAPGAAAGGGGGGKGPLGATPSTKALMRITAMAPDQESKLLGFMRWAGPVMLAALGMNPTAKKLAINAWGNLESNSQGLSQGSAKLGLASEGLLAQRPVTGLAFCAGPSPLLLAAYAPVGAQLGAAALLQDHSLGSKGIMCVWDLSSAARGPQLQGALPAAVLISEGSPSCCCWAPAPSTSLVFAGMEEGGVCAWDLEEAEGRHPSEKVGDATVFTRRPAYTTEYLADVATTAAPIVGIATTPRTESRSRPCQVISLNGWGVITVYTAVVLSPAEKNAADADLGLRPGSRLKLVRTTQLTKLGMRTLRPQGPQRPAPEKGVPPSLDQQVPTYSLVVMPGSDMQLLAGSDAGKVLRGSLVGVPPAPKEYIPDDHKSDIANRPSAPPLPSMVTCLAASPFVPYAFASGHSNGTVAVHSLYGAAAAAVFPDVSRGKIIAIRWSPVRPAVLFALDSLCTMYTFDLIASKNAPVGMHNFMIHEKGKAVPSLPTYFDMGLVQTGSEAGAKGAPVFCVGYDDGLLDVNLLSVKQCSPGADELKQVEELLAAAAEAEKKPDGKGAGAKGAGGKKAAAGAAAPAKKAAKPKPKPKPVEDADAVGAE</sequence>
<dbReference type="InterPro" id="IPR042505">
    <property type="entry name" value="DYNC2I1"/>
</dbReference>
<name>A0A835WEX6_CHLIN</name>
<protein>
    <submittedName>
        <fullName evidence="2">Uncharacterized protein</fullName>
    </submittedName>
</protein>
<feature type="region of interest" description="Disordered" evidence="1">
    <location>
        <begin position="1"/>
        <end position="82"/>
    </location>
</feature>
<feature type="region of interest" description="Disordered" evidence="1">
    <location>
        <begin position="742"/>
        <end position="792"/>
    </location>
</feature>
<dbReference type="InterPro" id="IPR015943">
    <property type="entry name" value="WD40/YVTN_repeat-like_dom_sf"/>
</dbReference>
<dbReference type="AlphaFoldDB" id="A0A835WEX6"/>
<dbReference type="PANTHER" id="PTHR16022:SF0">
    <property type="entry name" value="CYTOPLASMIC DYNEIN 2 INTERMEDIATE CHAIN 1"/>
    <property type="match status" value="1"/>
</dbReference>
<dbReference type="PANTHER" id="PTHR16022">
    <property type="entry name" value="WD REPEAT DOMAIN 60"/>
    <property type="match status" value="1"/>
</dbReference>
<dbReference type="GO" id="GO:0042073">
    <property type="term" value="P:intraciliary transport"/>
    <property type="evidence" value="ECO:0007669"/>
    <property type="project" value="InterPro"/>
</dbReference>
<feature type="compositionally biased region" description="Gly residues" evidence="1">
    <location>
        <begin position="69"/>
        <end position="79"/>
    </location>
</feature>
<evidence type="ECO:0000256" key="1">
    <source>
        <dbReference type="SAM" id="MobiDB-lite"/>
    </source>
</evidence>